<dbReference type="Gene3D" id="3.40.50.150">
    <property type="entry name" value="Vaccinia Virus protein VP39"/>
    <property type="match status" value="1"/>
</dbReference>
<name>A0A6S6SRK7_9GAMM</name>
<protein>
    <recommendedName>
        <fullName evidence="8">Cytosine-specific methyltransferase</fullName>
        <ecNumber evidence="8">2.1.1.37</ecNumber>
    </recommendedName>
</protein>
<evidence type="ECO:0000256" key="6">
    <source>
        <dbReference type="PROSITE-ProRule" id="PRU01016"/>
    </source>
</evidence>
<dbReference type="AlphaFoldDB" id="A0A6S6SRK7"/>
<dbReference type="InterPro" id="IPR050390">
    <property type="entry name" value="C5-Methyltransferase"/>
</dbReference>
<evidence type="ECO:0000256" key="2">
    <source>
        <dbReference type="ARBA" id="ARBA00022679"/>
    </source>
</evidence>
<dbReference type="PANTHER" id="PTHR10629">
    <property type="entry name" value="CYTOSINE-SPECIFIC METHYLTRANSFERASE"/>
    <property type="match status" value="1"/>
</dbReference>
<evidence type="ECO:0000256" key="5">
    <source>
        <dbReference type="ARBA" id="ARBA00047422"/>
    </source>
</evidence>
<keyword evidence="3 6" id="KW-0949">S-adenosyl-L-methionine</keyword>
<keyword evidence="1 6" id="KW-0489">Methyltransferase</keyword>
<dbReference type="PROSITE" id="PS00094">
    <property type="entry name" value="C5_MTASE_1"/>
    <property type="match status" value="1"/>
</dbReference>
<comment type="catalytic activity">
    <reaction evidence="5 8">
        <text>a 2'-deoxycytidine in DNA + S-adenosyl-L-methionine = a 5-methyl-2'-deoxycytidine in DNA + S-adenosyl-L-homocysteine + H(+)</text>
        <dbReference type="Rhea" id="RHEA:13681"/>
        <dbReference type="Rhea" id="RHEA-COMP:11369"/>
        <dbReference type="Rhea" id="RHEA-COMP:11370"/>
        <dbReference type="ChEBI" id="CHEBI:15378"/>
        <dbReference type="ChEBI" id="CHEBI:57856"/>
        <dbReference type="ChEBI" id="CHEBI:59789"/>
        <dbReference type="ChEBI" id="CHEBI:85452"/>
        <dbReference type="ChEBI" id="CHEBI:85454"/>
        <dbReference type="EC" id="2.1.1.37"/>
    </reaction>
</comment>
<accession>A0A6S6SRK7</accession>
<reference evidence="10" key="1">
    <citation type="submission" date="2020-01" db="EMBL/GenBank/DDBJ databases">
        <authorList>
            <person name="Meier V. D."/>
            <person name="Meier V D."/>
        </authorList>
    </citation>
    <scope>NUCLEOTIDE SEQUENCE</scope>
    <source>
        <strain evidence="10">HLG_WM_MAG_07</strain>
    </source>
</reference>
<dbReference type="GO" id="GO:0003886">
    <property type="term" value="F:DNA (cytosine-5-)-methyltransferase activity"/>
    <property type="evidence" value="ECO:0007669"/>
    <property type="project" value="UniProtKB-EC"/>
</dbReference>
<dbReference type="GO" id="GO:0009307">
    <property type="term" value="P:DNA restriction-modification system"/>
    <property type="evidence" value="ECO:0007669"/>
    <property type="project" value="UniProtKB-KW"/>
</dbReference>
<comment type="similarity">
    <text evidence="6 7">Belongs to the class I-like SAM-binding methyltransferase superfamily. C5-methyltransferase family.</text>
</comment>
<dbReference type="PANTHER" id="PTHR10629:SF52">
    <property type="entry name" value="DNA (CYTOSINE-5)-METHYLTRANSFERASE 1"/>
    <property type="match status" value="1"/>
</dbReference>
<keyword evidence="4" id="KW-0680">Restriction system</keyword>
<dbReference type="NCBIfam" id="TIGR00675">
    <property type="entry name" value="dcm"/>
    <property type="match status" value="1"/>
</dbReference>
<dbReference type="PROSITE" id="PS00095">
    <property type="entry name" value="C5_MTASE_2"/>
    <property type="match status" value="1"/>
</dbReference>
<dbReference type="InterPro" id="IPR041657">
    <property type="entry name" value="HTH_17"/>
</dbReference>
<dbReference type="PROSITE" id="PS51679">
    <property type="entry name" value="SAM_MT_C5"/>
    <property type="match status" value="1"/>
</dbReference>
<dbReference type="Gene3D" id="3.90.120.10">
    <property type="entry name" value="DNA Methylase, subunit A, domain 2"/>
    <property type="match status" value="1"/>
</dbReference>
<proteinExistence type="inferred from homology"/>
<dbReference type="InterPro" id="IPR001525">
    <property type="entry name" value="C5_MeTfrase"/>
</dbReference>
<dbReference type="EMBL" id="CACVAY010000027">
    <property type="protein sequence ID" value="CAA6805647.1"/>
    <property type="molecule type" value="Genomic_DNA"/>
</dbReference>
<dbReference type="InterPro" id="IPR018117">
    <property type="entry name" value="C5_DNA_meth_AS"/>
</dbReference>
<organism evidence="10">
    <name type="scientific">uncultured Thiotrichaceae bacterium</name>
    <dbReference type="NCBI Taxonomy" id="298394"/>
    <lineage>
        <taxon>Bacteria</taxon>
        <taxon>Pseudomonadati</taxon>
        <taxon>Pseudomonadota</taxon>
        <taxon>Gammaproteobacteria</taxon>
        <taxon>Thiotrichales</taxon>
        <taxon>Thiotrichaceae</taxon>
        <taxon>environmental samples</taxon>
    </lineage>
</organism>
<gene>
    <name evidence="10" type="ORF">HELGO_WM11938</name>
</gene>
<dbReference type="PRINTS" id="PR00105">
    <property type="entry name" value="C5METTRFRASE"/>
</dbReference>
<evidence type="ECO:0000256" key="8">
    <source>
        <dbReference type="RuleBase" id="RU000417"/>
    </source>
</evidence>
<evidence type="ECO:0000313" key="10">
    <source>
        <dbReference type="EMBL" id="CAA6805647.1"/>
    </source>
</evidence>
<evidence type="ECO:0000256" key="1">
    <source>
        <dbReference type="ARBA" id="ARBA00022603"/>
    </source>
</evidence>
<feature type="domain" description="Helix-turn-helix" evidence="9">
    <location>
        <begin position="6"/>
        <end position="49"/>
    </location>
</feature>
<evidence type="ECO:0000256" key="7">
    <source>
        <dbReference type="RuleBase" id="RU000416"/>
    </source>
</evidence>
<evidence type="ECO:0000256" key="3">
    <source>
        <dbReference type="ARBA" id="ARBA00022691"/>
    </source>
</evidence>
<dbReference type="EC" id="2.1.1.37" evidence="8"/>
<evidence type="ECO:0000256" key="4">
    <source>
        <dbReference type="ARBA" id="ARBA00022747"/>
    </source>
</evidence>
<dbReference type="Pfam" id="PF12728">
    <property type="entry name" value="HTH_17"/>
    <property type="match status" value="1"/>
</dbReference>
<evidence type="ECO:0000259" key="9">
    <source>
        <dbReference type="Pfam" id="PF12728"/>
    </source>
</evidence>
<dbReference type="Pfam" id="PF00145">
    <property type="entry name" value="DNA_methylase"/>
    <property type="match status" value="1"/>
</dbReference>
<sequence length="475" mass="53422">MSTHISIKQAAKILNLSEQQTRSLCRSGGLQASKIGRSWIVEKDKIMEYGLKSSHVVAENHPASISKKNKSKKPIALSFFSGAMGLDLGLEKAGFDIRSACENDKYCRQTIELNRPDLALLGDINDYSADDVLENAGVKKNDVDLIVGGPPCQAFSTAGKRNGLNDDRGNVFLKYLDLALEINPKYIVIENVRGLLSCPMQHRPHDQRGEDFPDLSFDELRGGALNYILNRLRSSNYSYSFNLYNAANFGTPQVRERVIIVCSRDGEEPPFLVPTHSDDAEVGLPKWRTFRQAVQGIDTCHHINFPEKRLKFYRLLKSGQNWRNLPVDLQKEALGKSFYSGGGKTGFLRRLAWDKPSPTLVTHPAMPATDLAHPEEERPVSVEEYKRVQQFPDSWKLAGPLIQQYKQIGNAVPIGLGHALGKLVMSLLKHDDIEIYEGFRYSRYKNTSCNEWESEFMKQIDNAGVAFQQGKLNFT</sequence>
<dbReference type="InterPro" id="IPR029063">
    <property type="entry name" value="SAM-dependent_MTases_sf"/>
</dbReference>
<dbReference type="GO" id="GO:0044027">
    <property type="term" value="P:negative regulation of gene expression via chromosomal CpG island methylation"/>
    <property type="evidence" value="ECO:0007669"/>
    <property type="project" value="TreeGrafter"/>
</dbReference>
<dbReference type="GO" id="GO:0032259">
    <property type="term" value="P:methylation"/>
    <property type="evidence" value="ECO:0007669"/>
    <property type="project" value="UniProtKB-KW"/>
</dbReference>
<feature type="active site" evidence="6">
    <location>
        <position position="152"/>
    </location>
</feature>
<keyword evidence="2 6" id="KW-0808">Transferase</keyword>
<dbReference type="SUPFAM" id="SSF53335">
    <property type="entry name" value="S-adenosyl-L-methionine-dependent methyltransferases"/>
    <property type="match status" value="1"/>
</dbReference>
<dbReference type="GO" id="GO:0003677">
    <property type="term" value="F:DNA binding"/>
    <property type="evidence" value="ECO:0007669"/>
    <property type="project" value="TreeGrafter"/>
</dbReference>
<dbReference type="InterPro" id="IPR031303">
    <property type="entry name" value="C5_meth_CS"/>
</dbReference>